<proteinExistence type="predicted"/>
<dbReference type="Proteomes" id="UP000623967">
    <property type="component" value="Unassembled WGS sequence"/>
</dbReference>
<dbReference type="Pfam" id="PF00085">
    <property type="entry name" value="Thioredoxin"/>
    <property type="match status" value="1"/>
</dbReference>
<gene>
    <name evidence="2" type="ORF">JK635_08220</name>
</gene>
<dbReference type="InterPro" id="IPR013766">
    <property type="entry name" value="Thioredoxin_domain"/>
</dbReference>
<reference evidence="2 3" key="1">
    <citation type="submission" date="2021-01" db="EMBL/GenBank/DDBJ databases">
        <title>Genome public.</title>
        <authorList>
            <person name="Liu C."/>
            <person name="Sun Q."/>
        </authorList>
    </citation>
    <scope>NUCLEOTIDE SEQUENCE [LARGE SCALE GENOMIC DNA]</scope>
    <source>
        <strain evidence="2 3">YIM B02564</strain>
    </source>
</reference>
<dbReference type="SUPFAM" id="SSF52833">
    <property type="entry name" value="Thioredoxin-like"/>
    <property type="match status" value="1"/>
</dbReference>
<dbReference type="Gene3D" id="3.40.30.10">
    <property type="entry name" value="Glutaredoxin"/>
    <property type="match status" value="1"/>
</dbReference>
<dbReference type="PROSITE" id="PS51352">
    <property type="entry name" value="THIOREDOXIN_2"/>
    <property type="match status" value="1"/>
</dbReference>
<dbReference type="CDD" id="cd02947">
    <property type="entry name" value="TRX_family"/>
    <property type="match status" value="1"/>
</dbReference>
<keyword evidence="3" id="KW-1185">Reference proteome</keyword>
<feature type="domain" description="Thioredoxin" evidence="1">
    <location>
        <begin position="32"/>
        <end position="144"/>
    </location>
</feature>
<protein>
    <submittedName>
        <fullName evidence="2">Thioredoxin family protein</fullName>
    </submittedName>
</protein>
<evidence type="ECO:0000259" key="1">
    <source>
        <dbReference type="PROSITE" id="PS51352"/>
    </source>
</evidence>
<name>A0ABS1TLK8_9BACI</name>
<comment type="caution">
    <text evidence="2">The sequence shown here is derived from an EMBL/GenBank/DDBJ whole genome shotgun (WGS) entry which is preliminary data.</text>
</comment>
<evidence type="ECO:0000313" key="3">
    <source>
        <dbReference type="Proteomes" id="UP000623967"/>
    </source>
</evidence>
<dbReference type="InterPro" id="IPR036249">
    <property type="entry name" value="Thioredoxin-like_sf"/>
</dbReference>
<dbReference type="RefSeq" id="WP_202653471.1">
    <property type="nucleotide sequence ID" value="NZ_JAESWB010000134.1"/>
</dbReference>
<accession>A0ABS1TLK8</accession>
<dbReference type="EMBL" id="JAESWB010000134">
    <property type="protein sequence ID" value="MBL4952193.1"/>
    <property type="molecule type" value="Genomic_DNA"/>
</dbReference>
<organism evidence="2 3">
    <name type="scientific">Neobacillus paridis</name>
    <dbReference type="NCBI Taxonomy" id="2803862"/>
    <lineage>
        <taxon>Bacteria</taxon>
        <taxon>Bacillati</taxon>
        <taxon>Bacillota</taxon>
        <taxon>Bacilli</taxon>
        <taxon>Bacillales</taxon>
        <taxon>Bacillaceae</taxon>
        <taxon>Neobacillus</taxon>
    </lineage>
</organism>
<evidence type="ECO:0000313" key="2">
    <source>
        <dbReference type="EMBL" id="MBL4952193.1"/>
    </source>
</evidence>
<sequence>MKKNRFAIVVSVCAIFLMGVMFVYKATSKDEGKPDSKMEVEKAITIDGKDIFTQNEDKYLVYFYQDDCHFCQEFTPTLKKYLKQKDHLPVYKVNLQEKSQLKYWTKYKIDGTPTILVIQSIDGKKHEANRLVGMQTLEQLNAIQ</sequence>